<proteinExistence type="predicted"/>
<accession>A0A9P8C5Z1</accession>
<dbReference type="EMBL" id="MU251497">
    <property type="protein sequence ID" value="KAG9233521.1"/>
    <property type="molecule type" value="Genomic_DNA"/>
</dbReference>
<reference evidence="1" key="1">
    <citation type="journal article" date="2021" name="IMA Fungus">
        <title>Genomic characterization of three marine fungi, including Emericellopsis atlantica sp. nov. with signatures of a generalist lifestyle and marine biomass degradation.</title>
        <authorList>
            <person name="Hagestad O.C."/>
            <person name="Hou L."/>
            <person name="Andersen J.H."/>
            <person name="Hansen E.H."/>
            <person name="Altermark B."/>
            <person name="Li C."/>
            <person name="Kuhnert E."/>
            <person name="Cox R.J."/>
            <person name="Crous P.W."/>
            <person name="Spatafora J.W."/>
            <person name="Lail K."/>
            <person name="Amirebrahimi M."/>
            <person name="Lipzen A."/>
            <person name="Pangilinan J."/>
            <person name="Andreopoulos W."/>
            <person name="Hayes R.D."/>
            <person name="Ng V."/>
            <person name="Grigoriev I.V."/>
            <person name="Jackson S.A."/>
            <person name="Sutton T.D.S."/>
            <person name="Dobson A.D.W."/>
            <person name="Rama T."/>
        </authorList>
    </citation>
    <scope>NUCLEOTIDE SEQUENCE</scope>
    <source>
        <strain evidence="1">TRa018bII</strain>
    </source>
</reference>
<protein>
    <submittedName>
        <fullName evidence="1">Uncharacterized protein</fullName>
    </submittedName>
</protein>
<evidence type="ECO:0000313" key="2">
    <source>
        <dbReference type="Proteomes" id="UP000824998"/>
    </source>
</evidence>
<organism evidence="1 2">
    <name type="scientific">Amylocarpus encephaloides</name>
    <dbReference type="NCBI Taxonomy" id="45428"/>
    <lineage>
        <taxon>Eukaryota</taxon>
        <taxon>Fungi</taxon>
        <taxon>Dikarya</taxon>
        <taxon>Ascomycota</taxon>
        <taxon>Pezizomycotina</taxon>
        <taxon>Leotiomycetes</taxon>
        <taxon>Helotiales</taxon>
        <taxon>Helotiales incertae sedis</taxon>
        <taxon>Amylocarpus</taxon>
    </lineage>
</organism>
<comment type="caution">
    <text evidence="1">The sequence shown here is derived from an EMBL/GenBank/DDBJ whole genome shotgun (WGS) entry which is preliminary data.</text>
</comment>
<dbReference type="AlphaFoldDB" id="A0A9P8C5Z1"/>
<dbReference type="Proteomes" id="UP000824998">
    <property type="component" value="Unassembled WGS sequence"/>
</dbReference>
<name>A0A9P8C5Z1_9HELO</name>
<dbReference type="OrthoDB" id="10252171at2759"/>
<sequence length="109" mass="12435">MQRLGIFMWHSPDAQTGQGIGAVIMAVNHQELRGREVEPQTEALGRDMVYFSRLSEALLRHTADETWQTVLGQVAEGVTEQTYVFTSRTRGNKTFRILMLEQRAYYIGS</sequence>
<keyword evidence="2" id="KW-1185">Reference proteome</keyword>
<gene>
    <name evidence="1" type="ORF">BJ875DRAFT_442163</name>
</gene>
<evidence type="ECO:0000313" key="1">
    <source>
        <dbReference type="EMBL" id="KAG9233521.1"/>
    </source>
</evidence>